<evidence type="ECO:0000313" key="1">
    <source>
        <dbReference type="EMBL" id="EKT57251.1"/>
    </source>
</evidence>
<accession>K8X769</accession>
<sequence>MSLMETAKTLLQGQNRYRLEVQGCTELLDVEHFSGREAISETYRYQITFTSTAQDLLPQQLLRRSATLTFAPPLNSLMGLATQPAVAKRVHGTVTNFRRLSGSADEARYQLVIE</sequence>
<dbReference type="SUPFAM" id="SSF69279">
    <property type="entry name" value="Phage tail proteins"/>
    <property type="match status" value="1"/>
</dbReference>
<dbReference type="EMBL" id="AKKL01000040">
    <property type="protein sequence ID" value="EKT57251.1"/>
    <property type="molecule type" value="Genomic_DNA"/>
</dbReference>
<comment type="caution">
    <text evidence="2">The sequence shown here is derived from an EMBL/GenBank/DDBJ whole genome shotgun (WGS) entry which is preliminary data.</text>
</comment>
<protein>
    <recommendedName>
        <fullName evidence="4">Rhs element Vgr protein</fullName>
    </recommendedName>
</protein>
<keyword evidence="3" id="KW-1185">Reference proteome</keyword>
<gene>
    <name evidence="2" type="ORF">OOA_02767</name>
    <name evidence="1" type="ORF">OOA_15335</name>
</gene>
<evidence type="ECO:0000313" key="3">
    <source>
        <dbReference type="Proteomes" id="UP000009336"/>
    </source>
</evidence>
<dbReference type="Proteomes" id="UP000009336">
    <property type="component" value="Unassembled WGS sequence"/>
</dbReference>
<dbReference type="AlphaFoldDB" id="K8X769"/>
<evidence type="ECO:0008006" key="4">
    <source>
        <dbReference type="Google" id="ProtNLM"/>
    </source>
</evidence>
<dbReference type="eggNOG" id="COG3501">
    <property type="taxonomic scope" value="Bacteria"/>
</dbReference>
<organism evidence="2 3">
    <name type="scientific">Providencia burhodogranariea DSM 19968</name>
    <dbReference type="NCBI Taxonomy" id="1141662"/>
    <lineage>
        <taxon>Bacteria</taxon>
        <taxon>Pseudomonadati</taxon>
        <taxon>Pseudomonadota</taxon>
        <taxon>Gammaproteobacteria</taxon>
        <taxon>Enterobacterales</taxon>
        <taxon>Morganellaceae</taxon>
        <taxon>Providencia</taxon>
    </lineage>
</organism>
<evidence type="ECO:0000313" key="2">
    <source>
        <dbReference type="EMBL" id="EKT64275.1"/>
    </source>
</evidence>
<dbReference type="STRING" id="1141662.OOA_02767"/>
<dbReference type="EMBL" id="AKKL01000011">
    <property type="protein sequence ID" value="EKT64275.1"/>
    <property type="molecule type" value="Genomic_DNA"/>
</dbReference>
<proteinExistence type="predicted"/>
<dbReference type="RefSeq" id="WP_008910599.1">
    <property type="nucleotide sequence ID" value="NZ_KB233222.1"/>
</dbReference>
<dbReference type="Gene3D" id="2.30.110.50">
    <property type="match status" value="1"/>
</dbReference>
<dbReference type="Pfam" id="PF05954">
    <property type="entry name" value="Phage_GPD"/>
    <property type="match status" value="1"/>
</dbReference>
<name>K8X769_9GAMM</name>
<feature type="non-terminal residue" evidence="2">
    <location>
        <position position="114"/>
    </location>
</feature>
<reference evidence="2 3" key="1">
    <citation type="journal article" date="2012" name="BMC Genomics">
        <title>Comparative genomics of bacteria in the genus Providencia isolated from wild Drosophila melanogaster.</title>
        <authorList>
            <person name="Galac M.R."/>
            <person name="Lazzaro B.P."/>
        </authorList>
    </citation>
    <scope>NUCLEOTIDE SEQUENCE [LARGE SCALE GENOMIC DNA]</scope>
    <source>
        <strain evidence="2 3">DSM 19968</strain>
    </source>
</reference>
<dbReference type="HOGENOM" id="CLU_004121_4_2_6"/>